<dbReference type="InterPro" id="IPR002068">
    <property type="entry name" value="A-crystallin/Hsp20_dom"/>
</dbReference>
<accession>A0A7V3VTJ9</accession>
<name>A0A7V3VTJ9_UNCW3</name>
<evidence type="ECO:0000256" key="1">
    <source>
        <dbReference type="PROSITE-ProRule" id="PRU00285"/>
    </source>
</evidence>
<dbReference type="InterPro" id="IPR031107">
    <property type="entry name" value="Small_HSP"/>
</dbReference>
<organism evidence="4">
    <name type="scientific">candidate division WOR-3 bacterium</name>
    <dbReference type="NCBI Taxonomy" id="2052148"/>
    <lineage>
        <taxon>Bacteria</taxon>
        <taxon>Bacteria division WOR-3</taxon>
    </lineage>
</organism>
<gene>
    <name evidence="4" type="ORF">ENX68_02450</name>
</gene>
<protein>
    <submittedName>
        <fullName evidence="4">Hsp20/alpha crystallin family protein</fullName>
    </submittedName>
</protein>
<dbReference type="PANTHER" id="PTHR11527">
    <property type="entry name" value="HEAT-SHOCK PROTEIN 20 FAMILY MEMBER"/>
    <property type="match status" value="1"/>
</dbReference>
<dbReference type="AlphaFoldDB" id="A0A7V3VTJ9"/>
<dbReference type="Pfam" id="PF00011">
    <property type="entry name" value="HSP20"/>
    <property type="match status" value="1"/>
</dbReference>
<dbReference type="Gene3D" id="2.60.40.790">
    <property type="match status" value="1"/>
</dbReference>
<evidence type="ECO:0000259" key="3">
    <source>
        <dbReference type="PROSITE" id="PS01031"/>
    </source>
</evidence>
<proteinExistence type="inferred from homology"/>
<reference evidence="4" key="1">
    <citation type="journal article" date="2020" name="mSystems">
        <title>Genome- and Community-Level Interaction Insights into Carbon Utilization and Element Cycling Functions of Hydrothermarchaeota in Hydrothermal Sediment.</title>
        <authorList>
            <person name="Zhou Z."/>
            <person name="Liu Y."/>
            <person name="Xu W."/>
            <person name="Pan J."/>
            <person name="Luo Z.H."/>
            <person name="Li M."/>
        </authorList>
    </citation>
    <scope>NUCLEOTIDE SEQUENCE [LARGE SCALE GENOMIC DNA]</scope>
    <source>
        <strain evidence="4">SpSt-961</strain>
    </source>
</reference>
<sequence length="145" mass="17283">MKHPRIEVDNIYASEIKVLYEDLRNLLDEEQSNFEFINWQPAYDLYVIGERIYISIELPGVDIKDITVYVTQNHLVIFGIKRPMIKEKKTQQIVFHNLEISYGRFLRRIDFPLPVEHKKGDYKLEQGVLTIKFPILKEHIIPIEE</sequence>
<dbReference type="EMBL" id="DTOZ01000062">
    <property type="protein sequence ID" value="HGE77846.1"/>
    <property type="molecule type" value="Genomic_DNA"/>
</dbReference>
<evidence type="ECO:0000256" key="2">
    <source>
        <dbReference type="RuleBase" id="RU003616"/>
    </source>
</evidence>
<comment type="caution">
    <text evidence="4">The sequence shown here is derived from an EMBL/GenBank/DDBJ whole genome shotgun (WGS) entry which is preliminary data.</text>
</comment>
<dbReference type="CDD" id="cd06464">
    <property type="entry name" value="ACD_sHsps-like"/>
    <property type="match status" value="1"/>
</dbReference>
<evidence type="ECO:0000313" key="4">
    <source>
        <dbReference type="EMBL" id="HGE77846.1"/>
    </source>
</evidence>
<dbReference type="InterPro" id="IPR008978">
    <property type="entry name" value="HSP20-like_chaperone"/>
</dbReference>
<comment type="similarity">
    <text evidence="1 2">Belongs to the small heat shock protein (HSP20) family.</text>
</comment>
<dbReference type="PROSITE" id="PS01031">
    <property type="entry name" value="SHSP"/>
    <property type="match status" value="1"/>
</dbReference>
<feature type="domain" description="SHSP" evidence="3">
    <location>
        <begin position="34"/>
        <end position="145"/>
    </location>
</feature>
<dbReference type="SUPFAM" id="SSF49764">
    <property type="entry name" value="HSP20-like chaperones"/>
    <property type="match status" value="1"/>
</dbReference>